<dbReference type="EMBL" id="RYZW01000042">
    <property type="protein sequence ID" value="TDZ58621.1"/>
    <property type="molecule type" value="Genomic_DNA"/>
</dbReference>
<evidence type="ECO:0000313" key="2">
    <source>
        <dbReference type="EMBL" id="TDZ58621.1"/>
    </source>
</evidence>
<proteinExistence type="predicted"/>
<protein>
    <submittedName>
        <fullName evidence="2">Uncharacterized protein</fullName>
    </submittedName>
</protein>
<dbReference type="AlphaFoldDB" id="A0A4R8RF54"/>
<reference evidence="2 3" key="1">
    <citation type="submission" date="2018-12" db="EMBL/GenBank/DDBJ databases">
        <title>Genome sequence and assembly of Colletotrichum trifolii.</title>
        <authorList>
            <person name="Gan P."/>
            <person name="Shirasu K."/>
        </authorList>
    </citation>
    <scope>NUCLEOTIDE SEQUENCE [LARGE SCALE GENOMIC DNA]</scope>
    <source>
        <strain evidence="2 3">543-2</strain>
    </source>
</reference>
<organism evidence="2 3">
    <name type="scientific">Colletotrichum trifolii</name>
    <dbReference type="NCBI Taxonomy" id="5466"/>
    <lineage>
        <taxon>Eukaryota</taxon>
        <taxon>Fungi</taxon>
        <taxon>Dikarya</taxon>
        <taxon>Ascomycota</taxon>
        <taxon>Pezizomycotina</taxon>
        <taxon>Sordariomycetes</taxon>
        <taxon>Hypocreomycetidae</taxon>
        <taxon>Glomerellales</taxon>
        <taxon>Glomerellaceae</taxon>
        <taxon>Colletotrichum</taxon>
        <taxon>Colletotrichum orbiculare species complex</taxon>
    </lineage>
</organism>
<keyword evidence="3" id="KW-1185">Reference proteome</keyword>
<feature type="region of interest" description="Disordered" evidence="1">
    <location>
        <begin position="1"/>
        <end position="22"/>
    </location>
</feature>
<accession>A0A4R8RF54</accession>
<evidence type="ECO:0000313" key="3">
    <source>
        <dbReference type="Proteomes" id="UP000295703"/>
    </source>
</evidence>
<sequence length="141" mass="15106">MFRSNPGVAERGGGGGARSRVEDEQWPAAISVRPGSRRLFGVDGKRLLMSRVWDIVTQAVGMNVYCTAAPPVIGGLDHDMFRDVLMDVVMPGGLDLALIITEPVSSVWSRLLVVVRSQVGSSDVVKLVEKLTLVGCHAGMC</sequence>
<dbReference type="Proteomes" id="UP000295703">
    <property type="component" value="Unassembled WGS sequence"/>
</dbReference>
<gene>
    <name evidence="2" type="ORF">CTRI78_v005197</name>
</gene>
<comment type="caution">
    <text evidence="2">The sequence shown here is derived from an EMBL/GenBank/DDBJ whole genome shotgun (WGS) entry which is preliminary data.</text>
</comment>
<evidence type="ECO:0000256" key="1">
    <source>
        <dbReference type="SAM" id="MobiDB-lite"/>
    </source>
</evidence>
<name>A0A4R8RF54_COLTR</name>